<evidence type="ECO:0000313" key="1">
    <source>
        <dbReference type="EMBL" id="KAK3768466.1"/>
    </source>
</evidence>
<evidence type="ECO:0000313" key="2">
    <source>
        <dbReference type="Proteomes" id="UP001283361"/>
    </source>
</evidence>
<accession>A0AAE1DFB5</accession>
<proteinExistence type="predicted"/>
<sequence length="165" mass="18447">MFDFSRSGNEYYIDAKPQDAVIGYQAVWPIVRRLSKLTGRRAGNSNNLAGRDTANQTRGLCGQGLLGFPEVSRRARGATLPPKLMSITLGLRALLGRDFQSWKWKPSLLMWQTCGLQAQADTNSLMLSRKSDTYTYEPWRSEGDKVCLVTITVYQTALCGITSYI</sequence>
<dbReference type="AlphaFoldDB" id="A0AAE1DFB5"/>
<organism evidence="1 2">
    <name type="scientific">Elysia crispata</name>
    <name type="common">lettuce slug</name>
    <dbReference type="NCBI Taxonomy" id="231223"/>
    <lineage>
        <taxon>Eukaryota</taxon>
        <taxon>Metazoa</taxon>
        <taxon>Spiralia</taxon>
        <taxon>Lophotrochozoa</taxon>
        <taxon>Mollusca</taxon>
        <taxon>Gastropoda</taxon>
        <taxon>Heterobranchia</taxon>
        <taxon>Euthyneura</taxon>
        <taxon>Panpulmonata</taxon>
        <taxon>Sacoglossa</taxon>
        <taxon>Placobranchoidea</taxon>
        <taxon>Plakobranchidae</taxon>
        <taxon>Elysia</taxon>
    </lineage>
</organism>
<reference evidence="1" key="1">
    <citation type="journal article" date="2023" name="G3 (Bethesda)">
        <title>A reference genome for the long-term kleptoplast-retaining sea slug Elysia crispata morphotype clarki.</title>
        <authorList>
            <person name="Eastman K.E."/>
            <person name="Pendleton A.L."/>
            <person name="Shaikh M.A."/>
            <person name="Suttiyut T."/>
            <person name="Ogas R."/>
            <person name="Tomko P."/>
            <person name="Gavelis G."/>
            <person name="Widhalm J.R."/>
            <person name="Wisecaver J.H."/>
        </authorList>
    </citation>
    <scope>NUCLEOTIDE SEQUENCE</scope>
    <source>
        <strain evidence="1">ECLA1</strain>
    </source>
</reference>
<name>A0AAE1DFB5_9GAST</name>
<gene>
    <name evidence="1" type="ORF">RRG08_060828</name>
</gene>
<keyword evidence="2" id="KW-1185">Reference proteome</keyword>
<protein>
    <submittedName>
        <fullName evidence="1">Uncharacterized protein</fullName>
    </submittedName>
</protein>
<comment type="caution">
    <text evidence="1">The sequence shown here is derived from an EMBL/GenBank/DDBJ whole genome shotgun (WGS) entry which is preliminary data.</text>
</comment>
<dbReference type="Proteomes" id="UP001283361">
    <property type="component" value="Unassembled WGS sequence"/>
</dbReference>
<dbReference type="EMBL" id="JAWDGP010004054">
    <property type="protein sequence ID" value="KAK3768466.1"/>
    <property type="molecule type" value="Genomic_DNA"/>
</dbReference>